<dbReference type="InterPro" id="IPR014145">
    <property type="entry name" value="LigD_pol_dom"/>
</dbReference>
<dbReference type="Pfam" id="PF21686">
    <property type="entry name" value="LigD_Prim-Pol"/>
    <property type="match status" value="1"/>
</dbReference>
<evidence type="ECO:0000256" key="8">
    <source>
        <dbReference type="ARBA" id="ARBA00022741"/>
    </source>
</evidence>
<feature type="compositionally biased region" description="Low complexity" evidence="21">
    <location>
        <begin position="613"/>
        <end position="622"/>
    </location>
</feature>
<accession>A0A933VUX9</accession>
<feature type="compositionally biased region" description="Polar residues" evidence="21">
    <location>
        <begin position="601"/>
        <end position="612"/>
    </location>
</feature>
<dbReference type="PANTHER" id="PTHR42705:SF2">
    <property type="entry name" value="BIFUNCTIONAL NON-HOMOLOGOUS END JOINING PROTEIN LIGD"/>
    <property type="match status" value="1"/>
</dbReference>
<evidence type="ECO:0000256" key="18">
    <source>
        <dbReference type="ARBA" id="ARBA00023268"/>
    </source>
</evidence>
<evidence type="ECO:0000256" key="17">
    <source>
        <dbReference type="ARBA" id="ARBA00023211"/>
    </source>
</evidence>
<dbReference type="CDD" id="cd07906">
    <property type="entry name" value="Adenylation_DNA_ligase_LigD_LigC"/>
    <property type="match status" value="1"/>
</dbReference>
<evidence type="ECO:0000256" key="6">
    <source>
        <dbReference type="ARBA" id="ARBA00022722"/>
    </source>
</evidence>
<name>A0A933VUX9_RHOPL</name>
<dbReference type="Pfam" id="PF01068">
    <property type="entry name" value="DNA_ligase_A_M"/>
    <property type="match status" value="1"/>
</dbReference>
<comment type="caution">
    <text evidence="23">The sequence shown here is derived from an EMBL/GenBank/DDBJ whole genome shotgun (WGS) entry which is preliminary data.</text>
</comment>
<keyword evidence="10" id="KW-0378">Hydrolase</keyword>
<dbReference type="Gene3D" id="3.30.1490.70">
    <property type="match status" value="1"/>
</dbReference>
<dbReference type="Pfam" id="PF13298">
    <property type="entry name" value="LigD_N"/>
    <property type="match status" value="1"/>
</dbReference>
<reference evidence="23" key="1">
    <citation type="submission" date="2020-07" db="EMBL/GenBank/DDBJ databases">
        <title>Huge and variable diversity of episymbiotic CPR bacteria and DPANN archaea in groundwater ecosystems.</title>
        <authorList>
            <person name="He C.Y."/>
            <person name="Keren R."/>
            <person name="Whittaker M."/>
            <person name="Farag I.F."/>
            <person name="Doudna J."/>
            <person name="Cate J.H.D."/>
            <person name="Banfield J.F."/>
        </authorList>
    </citation>
    <scope>NUCLEOTIDE SEQUENCE</scope>
    <source>
        <strain evidence="23">NC_groundwater_1818_Pr3_B-0.1um_66_35</strain>
    </source>
</reference>
<evidence type="ECO:0000256" key="9">
    <source>
        <dbReference type="ARBA" id="ARBA00022763"/>
    </source>
</evidence>
<dbReference type="NCBIfam" id="TIGR02779">
    <property type="entry name" value="NHEJ_ligase_lig"/>
    <property type="match status" value="1"/>
</dbReference>
<dbReference type="GO" id="GO:0003910">
    <property type="term" value="F:DNA ligase (ATP) activity"/>
    <property type="evidence" value="ECO:0007669"/>
    <property type="project" value="UniProtKB-EC"/>
</dbReference>
<keyword evidence="9" id="KW-0227">DNA damage</keyword>
<dbReference type="Gene3D" id="3.90.920.10">
    <property type="entry name" value="DNA primase, PRIM domain"/>
    <property type="match status" value="1"/>
</dbReference>
<keyword evidence="15" id="KW-0233">DNA recombination</keyword>
<dbReference type="InterPro" id="IPR012340">
    <property type="entry name" value="NA-bd_OB-fold"/>
</dbReference>
<feature type="region of interest" description="Disordered" evidence="21">
    <location>
        <begin position="581"/>
        <end position="622"/>
    </location>
</feature>
<dbReference type="NCBIfam" id="TIGR02777">
    <property type="entry name" value="LigD_PE_dom"/>
    <property type="match status" value="1"/>
</dbReference>
<keyword evidence="17" id="KW-0464">Manganese</keyword>
<evidence type="ECO:0000259" key="22">
    <source>
        <dbReference type="PROSITE" id="PS50160"/>
    </source>
</evidence>
<organism evidence="23 24">
    <name type="scientific">Rhodopseudomonas palustris</name>
    <dbReference type="NCBI Taxonomy" id="1076"/>
    <lineage>
        <taxon>Bacteria</taxon>
        <taxon>Pseudomonadati</taxon>
        <taxon>Pseudomonadota</taxon>
        <taxon>Alphaproteobacteria</taxon>
        <taxon>Hyphomicrobiales</taxon>
        <taxon>Nitrobacteraceae</taxon>
        <taxon>Rhodopseudomonas</taxon>
    </lineage>
</organism>
<keyword evidence="11" id="KW-0269">Exonuclease</keyword>
<keyword evidence="8" id="KW-0547">Nucleotide-binding</keyword>
<dbReference type="NCBIfam" id="TIGR02776">
    <property type="entry name" value="NHEJ_ligase_prk"/>
    <property type="match status" value="1"/>
</dbReference>
<dbReference type="GO" id="GO:0006310">
    <property type="term" value="P:DNA recombination"/>
    <property type="evidence" value="ECO:0007669"/>
    <property type="project" value="UniProtKB-KW"/>
</dbReference>
<evidence type="ECO:0000256" key="5">
    <source>
        <dbReference type="ARBA" id="ARBA00022695"/>
    </source>
</evidence>
<dbReference type="GO" id="GO:0003887">
    <property type="term" value="F:DNA-directed DNA polymerase activity"/>
    <property type="evidence" value="ECO:0007669"/>
    <property type="project" value="UniProtKB-KW"/>
</dbReference>
<dbReference type="InterPro" id="IPR014143">
    <property type="entry name" value="NHEJ_ligase_prk"/>
</dbReference>
<keyword evidence="3 23" id="KW-0436">Ligase</keyword>
<keyword evidence="13" id="KW-0239">DNA-directed DNA polymerase</keyword>
<dbReference type="GO" id="GO:0003677">
    <property type="term" value="F:DNA binding"/>
    <property type="evidence" value="ECO:0007669"/>
    <property type="project" value="UniProtKB-KW"/>
</dbReference>
<keyword evidence="14" id="KW-0238">DNA-binding</keyword>
<keyword evidence="4" id="KW-0808">Transferase</keyword>
<dbReference type="InterPro" id="IPR014146">
    <property type="entry name" value="LigD_ligase_dom"/>
</dbReference>
<dbReference type="InterPro" id="IPR012309">
    <property type="entry name" value="DNA_ligase_ATP-dep_C"/>
</dbReference>
<dbReference type="PANTHER" id="PTHR42705">
    <property type="entry name" value="BIFUNCTIONAL NON-HOMOLOGOUS END JOINING PROTEIN LIGD"/>
    <property type="match status" value="1"/>
</dbReference>
<dbReference type="EMBL" id="JACRJB010000019">
    <property type="protein sequence ID" value="MBI5129232.1"/>
    <property type="molecule type" value="Genomic_DNA"/>
</dbReference>
<keyword evidence="6" id="KW-0540">Nuclease</keyword>
<evidence type="ECO:0000256" key="10">
    <source>
        <dbReference type="ARBA" id="ARBA00022801"/>
    </source>
</evidence>
<evidence type="ECO:0000256" key="12">
    <source>
        <dbReference type="ARBA" id="ARBA00022840"/>
    </source>
</evidence>
<keyword evidence="12" id="KW-0067">ATP-binding</keyword>
<dbReference type="GO" id="GO:0005524">
    <property type="term" value="F:ATP binding"/>
    <property type="evidence" value="ECO:0007669"/>
    <property type="project" value="UniProtKB-KW"/>
</dbReference>
<dbReference type="EC" id="6.5.1.1" evidence="2"/>
<evidence type="ECO:0000256" key="4">
    <source>
        <dbReference type="ARBA" id="ARBA00022679"/>
    </source>
</evidence>
<dbReference type="Proteomes" id="UP000782519">
    <property type="component" value="Unassembled WGS sequence"/>
</dbReference>
<evidence type="ECO:0000256" key="21">
    <source>
        <dbReference type="SAM" id="MobiDB-lite"/>
    </source>
</evidence>
<dbReference type="InterPro" id="IPR052171">
    <property type="entry name" value="NHEJ_LigD"/>
</dbReference>
<dbReference type="InterPro" id="IPR014144">
    <property type="entry name" value="LigD_PE_domain"/>
</dbReference>
<evidence type="ECO:0000256" key="7">
    <source>
        <dbReference type="ARBA" id="ARBA00022723"/>
    </source>
</evidence>
<evidence type="ECO:0000256" key="15">
    <source>
        <dbReference type="ARBA" id="ARBA00023172"/>
    </source>
</evidence>
<gene>
    <name evidence="23" type="primary">ligD</name>
    <name evidence="23" type="ORF">HZA66_07300</name>
</gene>
<dbReference type="NCBIfam" id="TIGR02778">
    <property type="entry name" value="ligD_pol"/>
    <property type="match status" value="1"/>
</dbReference>
<evidence type="ECO:0000256" key="13">
    <source>
        <dbReference type="ARBA" id="ARBA00022932"/>
    </source>
</evidence>
<evidence type="ECO:0000313" key="23">
    <source>
        <dbReference type="EMBL" id="MBI5129232.1"/>
    </source>
</evidence>
<evidence type="ECO:0000256" key="14">
    <source>
        <dbReference type="ARBA" id="ARBA00023125"/>
    </source>
</evidence>
<keyword evidence="18" id="KW-0511">Multifunctional enzyme</keyword>
<evidence type="ECO:0000256" key="1">
    <source>
        <dbReference type="ARBA" id="ARBA00001936"/>
    </source>
</evidence>
<evidence type="ECO:0000256" key="19">
    <source>
        <dbReference type="ARBA" id="ARBA00029943"/>
    </source>
</evidence>
<dbReference type="GO" id="GO:0004527">
    <property type="term" value="F:exonuclease activity"/>
    <property type="evidence" value="ECO:0007669"/>
    <property type="project" value="UniProtKB-KW"/>
</dbReference>
<dbReference type="GO" id="GO:0046872">
    <property type="term" value="F:metal ion binding"/>
    <property type="evidence" value="ECO:0007669"/>
    <property type="project" value="UniProtKB-KW"/>
</dbReference>
<dbReference type="SUPFAM" id="SSF56091">
    <property type="entry name" value="DNA ligase/mRNA capping enzyme, catalytic domain"/>
    <property type="match status" value="1"/>
</dbReference>
<feature type="domain" description="ATP-dependent DNA ligase family profile" evidence="22">
    <location>
        <begin position="376"/>
        <end position="462"/>
    </location>
</feature>
<dbReference type="PROSITE" id="PS50160">
    <property type="entry name" value="DNA_LIGASE_A3"/>
    <property type="match status" value="1"/>
</dbReference>
<dbReference type="Pfam" id="PF04679">
    <property type="entry name" value="DNA_ligase_A_C"/>
    <property type="match status" value="1"/>
</dbReference>
<comment type="catalytic activity">
    <reaction evidence="20">
        <text>ATP + (deoxyribonucleotide)n-3'-hydroxyl + 5'-phospho-(deoxyribonucleotide)m = (deoxyribonucleotide)n+m + AMP + diphosphate.</text>
        <dbReference type="EC" id="6.5.1.1"/>
    </reaction>
</comment>
<evidence type="ECO:0000256" key="11">
    <source>
        <dbReference type="ARBA" id="ARBA00022839"/>
    </source>
</evidence>
<dbReference type="Gene3D" id="3.30.470.30">
    <property type="entry name" value="DNA ligase/mRNA capping enzyme"/>
    <property type="match status" value="1"/>
</dbReference>
<sequence length="925" mass="100926">MAAEKTLTLYRKKRDFAQTAEPRGDAKVAPSKRRRFVIQKHDATRLHYDLRLEYDGLFKSWAVTRGPSLDPHDKRLAVEVEDHPLDYGDFEGTIPKGQYGGGTVQLWDRGYWDCDDPKRGFKKGDLKFTLHGEKLHGSWVLVRMRHDRNGGKRTNWLLIKHRDDAAREGKGANAILDEDRSVASGRAMQQIAEGKGRAPKPFMTGRAARVKADAVWDSNHGLAADERAANGSGKPAVTTAKTKRAAAKSTRAAKGAQTTKAKPRARKASKAPMPDFVPPQLCSSVERPPGGDGWVHEIKFDGYRMQLRIQDGVATLKTRKGLDWTAKFQAIADEAAGLPDAIIDTEIVALDHHGHPDFAALQAALSDGDSDRLICFAFDLLYAEGEDLRGLPLSERKQRLHDLLRAARDRRKEGLIRYVEHFDTGGDAILQSACKLSLEGIVSKKRDAAYRSGRSDNWTKAKCRSGHEVVIGGWKTTAGKFRSLMVGVHRDDRAGDHRLAYVGLVGTGFGQDVVKRILPELKAHESKDSPFAGENAPRKTADVHWVTPELVAEIEFAGFTGAGMVRQAAFKGLRADKPAEEVEAEQPATVAIAKPKPKGRATSSAKSSSAGNTARAKSTHAAAAGRAEVMGVVISKPDKELWPASEIGDAVTKLDLAEYYAAVGDRLLAHIEGRPCSIVRAPDGIKGEHFFQRHAMPGMSNLIGLAKVSGDRKPYVQIDRVEGLVAVAQIGGLELHPWNCAPGAYDVPGRLVFDLDPAPNVGFDEVIVAAREMKERLGAVGLATFCKTTGGKGLHVVVPLKPKDDVDWKQAKTFAQTVCAQMAEDSPERYLLNMSKQQRKGKIFLDYLRNDRMSTAVAPLSPRARDGATVSMPLSWTQVKAGLDPRRYTLRTVPGLLGKTKAWAEYDQAAAPLRAAIKSLASSGA</sequence>
<evidence type="ECO:0000313" key="24">
    <source>
        <dbReference type="Proteomes" id="UP000782519"/>
    </source>
</evidence>
<dbReference type="AlphaFoldDB" id="A0A933VUX9"/>
<dbReference type="GO" id="GO:0006281">
    <property type="term" value="P:DNA repair"/>
    <property type="evidence" value="ECO:0007669"/>
    <property type="project" value="UniProtKB-KW"/>
</dbReference>
<dbReference type="CDD" id="cd04862">
    <property type="entry name" value="PaeLigD_Pol_like"/>
    <property type="match status" value="1"/>
</dbReference>
<dbReference type="NCBIfam" id="NF004628">
    <property type="entry name" value="PRK05972.1"/>
    <property type="match status" value="1"/>
</dbReference>
<dbReference type="SUPFAM" id="SSF50249">
    <property type="entry name" value="Nucleic acid-binding proteins"/>
    <property type="match status" value="1"/>
</dbReference>
<comment type="cofactor">
    <cofactor evidence="1">
        <name>Mn(2+)</name>
        <dbReference type="ChEBI" id="CHEBI:29035"/>
    </cofactor>
</comment>
<keyword evidence="5" id="KW-0548">Nucleotidyltransferase</keyword>
<evidence type="ECO:0000256" key="20">
    <source>
        <dbReference type="ARBA" id="ARBA00034003"/>
    </source>
</evidence>
<proteinExistence type="predicted"/>
<evidence type="ECO:0000256" key="2">
    <source>
        <dbReference type="ARBA" id="ARBA00012727"/>
    </source>
</evidence>
<protein>
    <recommendedName>
        <fullName evidence="2">DNA ligase (ATP)</fullName>
        <ecNumber evidence="2">6.5.1.1</ecNumber>
    </recommendedName>
    <alternativeName>
        <fullName evidence="19">NHEJ DNA polymerase</fullName>
    </alternativeName>
</protein>
<evidence type="ECO:0000256" key="16">
    <source>
        <dbReference type="ARBA" id="ARBA00023204"/>
    </source>
</evidence>
<keyword evidence="16" id="KW-0234">DNA repair</keyword>
<feature type="compositionally biased region" description="Low complexity" evidence="21">
    <location>
        <begin position="247"/>
        <end position="256"/>
    </location>
</feature>
<feature type="region of interest" description="Disordered" evidence="21">
    <location>
        <begin position="223"/>
        <end position="288"/>
    </location>
</feature>
<dbReference type="InterPro" id="IPR033651">
    <property type="entry name" value="PaeLigD_Pol-like"/>
</dbReference>
<dbReference type="Gene3D" id="2.40.50.140">
    <property type="entry name" value="Nucleic acid-binding proteins"/>
    <property type="match status" value="1"/>
</dbReference>
<evidence type="ECO:0000256" key="3">
    <source>
        <dbReference type="ARBA" id="ARBA00022598"/>
    </source>
</evidence>
<dbReference type="InterPro" id="IPR012310">
    <property type="entry name" value="DNA_ligase_ATP-dep_cent"/>
</dbReference>
<keyword evidence="7" id="KW-0479">Metal-binding</keyword>
<dbReference type="CDD" id="cd07971">
    <property type="entry name" value="OBF_DNA_ligase_LigD"/>
    <property type="match status" value="1"/>
</dbReference>